<accession>A0A8X6PDW6</accession>
<evidence type="ECO:0000313" key="4">
    <source>
        <dbReference type="Proteomes" id="UP000887013"/>
    </source>
</evidence>
<sequence length="111" mass="13052">MGGIDLMDSFINRFRIRRKSRKWTTGLFYHLLDMTVINTWVLGTKINTMKGKSQKDIMKLTDIRNWLAVTLCRYQSRSENKRGKLSTNSRREETPESSKRPMFMSTSSILN</sequence>
<dbReference type="PANTHER" id="PTHR47272">
    <property type="entry name" value="DDE_TNP_1_7 DOMAIN-CONTAINING PROTEIN"/>
    <property type="match status" value="1"/>
</dbReference>
<keyword evidence="4" id="KW-1185">Reference proteome</keyword>
<dbReference type="InterPro" id="IPR029526">
    <property type="entry name" value="PGBD"/>
</dbReference>
<gene>
    <name evidence="3" type="primary">CSB-PGBD3</name>
    <name evidence="3" type="ORF">NPIL_557081</name>
</gene>
<dbReference type="OrthoDB" id="6512594at2759"/>
<dbReference type="AlphaFoldDB" id="A0A8X6PDW6"/>
<reference evidence="3" key="1">
    <citation type="submission" date="2020-08" db="EMBL/GenBank/DDBJ databases">
        <title>Multicomponent nature underlies the extraordinary mechanical properties of spider dragline silk.</title>
        <authorList>
            <person name="Kono N."/>
            <person name="Nakamura H."/>
            <person name="Mori M."/>
            <person name="Yoshida Y."/>
            <person name="Ohtoshi R."/>
            <person name="Malay A.D."/>
            <person name="Moran D.A.P."/>
            <person name="Tomita M."/>
            <person name="Numata K."/>
            <person name="Arakawa K."/>
        </authorList>
    </citation>
    <scope>NUCLEOTIDE SEQUENCE</scope>
</reference>
<evidence type="ECO:0000256" key="1">
    <source>
        <dbReference type="SAM" id="MobiDB-lite"/>
    </source>
</evidence>
<feature type="compositionally biased region" description="Basic and acidic residues" evidence="1">
    <location>
        <begin position="89"/>
        <end position="99"/>
    </location>
</feature>
<evidence type="ECO:0000313" key="3">
    <source>
        <dbReference type="EMBL" id="GFT62915.1"/>
    </source>
</evidence>
<feature type="domain" description="PiggyBac transposable element-derived protein" evidence="2">
    <location>
        <begin position="1"/>
        <end position="40"/>
    </location>
</feature>
<dbReference type="PANTHER" id="PTHR47272:SF2">
    <property type="entry name" value="PIGGYBAC TRANSPOSABLE ELEMENT-DERIVED PROTEIN 3-LIKE"/>
    <property type="match status" value="1"/>
</dbReference>
<organism evidence="3 4">
    <name type="scientific">Nephila pilipes</name>
    <name type="common">Giant wood spider</name>
    <name type="synonym">Nephila maculata</name>
    <dbReference type="NCBI Taxonomy" id="299642"/>
    <lineage>
        <taxon>Eukaryota</taxon>
        <taxon>Metazoa</taxon>
        <taxon>Ecdysozoa</taxon>
        <taxon>Arthropoda</taxon>
        <taxon>Chelicerata</taxon>
        <taxon>Arachnida</taxon>
        <taxon>Araneae</taxon>
        <taxon>Araneomorphae</taxon>
        <taxon>Entelegynae</taxon>
        <taxon>Araneoidea</taxon>
        <taxon>Nephilidae</taxon>
        <taxon>Nephila</taxon>
    </lineage>
</organism>
<comment type="caution">
    <text evidence="3">The sequence shown here is derived from an EMBL/GenBank/DDBJ whole genome shotgun (WGS) entry which is preliminary data.</text>
</comment>
<name>A0A8X6PDW6_NEPPI</name>
<protein>
    <submittedName>
        <fullName evidence="3">Chimeric ERCC6-PGBD3 protein</fullName>
    </submittedName>
</protein>
<dbReference type="Proteomes" id="UP000887013">
    <property type="component" value="Unassembled WGS sequence"/>
</dbReference>
<dbReference type="Pfam" id="PF13843">
    <property type="entry name" value="DDE_Tnp_1_7"/>
    <property type="match status" value="1"/>
</dbReference>
<dbReference type="EMBL" id="BMAW01068131">
    <property type="protein sequence ID" value="GFT62915.1"/>
    <property type="molecule type" value="Genomic_DNA"/>
</dbReference>
<evidence type="ECO:0000259" key="2">
    <source>
        <dbReference type="Pfam" id="PF13843"/>
    </source>
</evidence>
<proteinExistence type="predicted"/>
<feature type="region of interest" description="Disordered" evidence="1">
    <location>
        <begin position="77"/>
        <end position="111"/>
    </location>
</feature>